<protein>
    <recommendedName>
        <fullName evidence="4">Pseudouridine synthase</fullName>
        <ecNumber evidence="4">5.4.99.-</ecNumber>
    </recommendedName>
</protein>
<dbReference type="Proteomes" id="UP000434223">
    <property type="component" value="Unassembled WGS sequence"/>
</dbReference>
<comment type="similarity">
    <text evidence="1 4">Belongs to the pseudouridine synthase RsuA family.</text>
</comment>
<evidence type="ECO:0000256" key="3">
    <source>
        <dbReference type="ARBA" id="ARBA00023235"/>
    </source>
</evidence>
<dbReference type="GO" id="GO:0003723">
    <property type="term" value="F:RNA binding"/>
    <property type="evidence" value="ECO:0007669"/>
    <property type="project" value="UniProtKB-KW"/>
</dbReference>
<dbReference type="Gene3D" id="3.10.290.10">
    <property type="entry name" value="RNA-binding S4 domain"/>
    <property type="match status" value="1"/>
</dbReference>
<dbReference type="EMBL" id="WNME01000001">
    <property type="protein sequence ID" value="MUB61725.1"/>
    <property type="molecule type" value="Genomic_DNA"/>
</dbReference>
<evidence type="ECO:0000256" key="4">
    <source>
        <dbReference type="RuleBase" id="RU003887"/>
    </source>
</evidence>
<dbReference type="OrthoDB" id="9807213at2"/>
<dbReference type="GO" id="GO:0005829">
    <property type="term" value="C:cytosol"/>
    <property type="evidence" value="ECO:0007669"/>
    <property type="project" value="UniProtKB-ARBA"/>
</dbReference>
<dbReference type="NCBIfam" id="TIGR00093">
    <property type="entry name" value="pseudouridine synthase"/>
    <property type="match status" value="1"/>
</dbReference>
<dbReference type="PANTHER" id="PTHR47683:SF4">
    <property type="entry name" value="PSEUDOURIDINE SYNTHASE"/>
    <property type="match status" value="1"/>
</dbReference>
<keyword evidence="3 4" id="KW-0413">Isomerase</keyword>
<dbReference type="Gene3D" id="3.30.70.1560">
    <property type="entry name" value="Alpha-L RNA-binding motif"/>
    <property type="match status" value="1"/>
</dbReference>
<dbReference type="SUPFAM" id="SSF55120">
    <property type="entry name" value="Pseudouridine synthase"/>
    <property type="match status" value="1"/>
</dbReference>
<dbReference type="AlphaFoldDB" id="A0A174KCA9"/>
<dbReference type="InterPro" id="IPR020094">
    <property type="entry name" value="TruA/RsuA/RluB/E/F_N"/>
</dbReference>
<dbReference type="RefSeq" id="WP_022032482.1">
    <property type="nucleotide sequence ID" value="NZ_CAJKZF010000010.1"/>
</dbReference>
<proteinExistence type="inferred from homology"/>
<evidence type="ECO:0000313" key="6">
    <source>
        <dbReference type="Proteomes" id="UP000434223"/>
    </source>
</evidence>
<dbReference type="CDD" id="cd02553">
    <property type="entry name" value="PseudoU_synth_RsuA"/>
    <property type="match status" value="1"/>
</dbReference>
<dbReference type="GeneID" id="93149693"/>
<evidence type="ECO:0000256" key="1">
    <source>
        <dbReference type="ARBA" id="ARBA00008348"/>
    </source>
</evidence>
<dbReference type="InterPro" id="IPR002942">
    <property type="entry name" value="S4_RNA-bd"/>
</dbReference>
<dbReference type="SUPFAM" id="SSF55174">
    <property type="entry name" value="Alpha-L RNA-binding motif"/>
    <property type="match status" value="1"/>
</dbReference>
<dbReference type="FunFam" id="3.30.70.1560:FF:000001">
    <property type="entry name" value="Pseudouridine synthase"/>
    <property type="match status" value="1"/>
</dbReference>
<name>A0A174KCA9_9FIRM</name>
<dbReference type="CDD" id="cd00165">
    <property type="entry name" value="S4"/>
    <property type="match status" value="1"/>
</dbReference>
<dbReference type="PANTHER" id="PTHR47683">
    <property type="entry name" value="PSEUDOURIDINE SYNTHASE FAMILY PROTEIN-RELATED"/>
    <property type="match status" value="1"/>
</dbReference>
<dbReference type="SMART" id="SM00363">
    <property type="entry name" value="S4"/>
    <property type="match status" value="1"/>
</dbReference>
<sequence>MKELMRLDKYLTEMGQGTRSQIKEMARKGRITVNSVTEKKSDRKISPSSDAVAVDGRIVAYAEYEYYMLHKPEGVVSATEDRRHRTVLDLITGRMRDDLFPVGRLDIDTEGLLLITNDGDLAHRLLSPKKHVDKVYYAKIEGMLPEDAKERMAAGLTLSDGTETLPADLELVRRGGCGELSEIRLTIHEGKFHQVKRMFETLGCHVVYLKRLSMGTLTLDETLKPGEYRPLTREELELLNKTDQEQE</sequence>
<evidence type="ECO:0000313" key="5">
    <source>
        <dbReference type="EMBL" id="MUB61725.1"/>
    </source>
</evidence>
<dbReference type="Pfam" id="PF00849">
    <property type="entry name" value="PseudoU_synth_2"/>
    <property type="match status" value="1"/>
</dbReference>
<dbReference type="InterPro" id="IPR018496">
    <property type="entry name" value="PsdUridine_synth_RsuA/RluB_CS"/>
</dbReference>
<dbReference type="PROSITE" id="PS50889">
    <property type="entry name" value="S4"/>
    <property type="match status" value="1"/>
</dbReference>
<dbReference type="PROSITE" id="PS01149">
    <property type="entry name" value="PSI_RSU"/>
    <property type="match status" value="1"/>
</dbReference>
<dbReference type="Pfam" id="PF01479">
    <property type="entry name" value="S4"/>
    <property type="match status" value="1"/>
</dbReference>
<evidence type="ECO:0000256" key="2">
    <source>
        <dbReference type="ARBA" id="ARBA00022884"/>
    </source>
</evidence>
<dbReference type="InterPro" id="IPR036986">
    <property type="entry name" value="S4_RNA-bd_sf"/>
</dbReference>
<dbReference type="GO" id="GO:0000455">
    <property type="term" value="P:enzyme-directed rRNA pseudouridine synthesis"/>
    <property type="evidence" value="ECO:0007669"/>
    <property type="project" value="UniProtKB-ARBA"/>
</dbReference>
<reference evidence="5 6" key="1">
    <citation type="submission" date="2019-09" db="EMBL/GenBank/DDBJ databases">
        <title>Draft genome sequencing of Hungatella hathewayi 123Y-2.</title>
        <authorList>
            <person name="Lv Q."/>
            <person name="Li S."/>
        </authorList>
    </citation>
    <scope>NUCLEOTIDE SEQUENCE [LARGE SCALE GENOMIC DNA]</scope>
    <source>
        <strain evidence="5 6">123Y-2</strain>
    </source>
</reference>
<dbReference type="Gene3D" id="3.30.70.580">
    <property type="entry name" value="Pseudouridine synthase I, catalytic domain, N-terminal subdomain"/>
    <property type="match status" value="1"/>
</dbReference>
<dbReference type="EC" id="5.4.99.-" evidence="4"/>
<dbReference type="InterPro" id="IPR050343">
    <property type="entry name" value="RsuA_PseudoU_synthase"/>
</dbReference>
<dbReference type="InterPro" id="IPR000748">
    <property type="entry name" value="PsdUridine_synth_RsuA/RluB/E/F"/>
</dbReference>
<keyword evidence="2" id="KW-0694">RNA-binding</keyword>
<gene>
    <name evidence="5" type="ORF">GNE07_01335</name>
</gene>
<accession>A0A174KCA9</accession>
<dbReference type="GO" id="GO:0120159">
    <property type="term" value="F:rRNA pseudouridine synthase activity"/>
    <property type="evidence" value="ECO:0007669"/>
    <property type="project" value="UniProtKB-ARBA"/>
</dbReference>
<organism evidence="5 6">
    <name type="scientific">Hungatella hathewayi</name>
    <dbReference type="NCBI Taxonomy" id="154046"/>
    <lineage>
        <taxon>Bacteria</taxon>
        <taxon>Bacillati</taxon>
        <taxon>Bacillota</taxon>
        <taxon>Clostridia</taxon>
        <taxon>Lachnospirales</taxon>
        <taxon>Lachnospiraceae</taxon>
        <taxon>Hungatella</taxon>
    </lineage>
</organism>
<dbReference type="InterPro" id="IPR020103">
    <property type="entry name" value="PsdUridine_synth_cat_dom_sf"/>
</dbReference>
<comment type="caution">
    <text evidence="5">The sequence shown here is derived from an EMBL/GenBank/DDBJ whole genome shotgun (WGS) entry which is preliminary data.</text>
</comment>
<dbReference type="InterPro" id="IPR042092">
    <property type="entry name" value="PsdUridine_s_RsuA/RluB/E/F_cat"/>
</dbReference>
<dbReference type="InterPro" id="IPR006145">
    <property type="entry name" value="PsdUridine_synth_RsuA/RluA"/>
</dbReference>